<reference evidence="2 3" key="1">
    <citation type="submission" date="2016-08" db="EMBL/GenBank/DDBJ databases">
        <title>Genome sequence of Clavibacter michiganensis spp strain CFBP7494.</title>
        <authorList>
            <person name="Thapa S.P."/>
            <person name="Coaker G."/>
            <person name="Jacques M.-A."/>
        </authorList>
    </citation>
    <scope>NUCLEOTIDE SEQUENCE [LARGE SCALE GENOMIC DNA]</scope>
    <source>
        <strain evidence="2">CFBP7494</strain>
    </source>
</reference>
<dbReference type="PANTHER" id="PTHR33164">
    <property type="entry name" value="TRANSCRIPTIONAL REGULATOR, MARR FAMILY"/>
    <property type="match status" value="1"/>
</dbReference>
<dbReference type="InterPro" id="IPR036388">
    <property type="entry name" value="WH-like_DNA-bd_sf"/>
</dbReference>
<dbReference type="AlphaFoldDB" id="A0A251YB80"/>
<dbReference type="Proteomes" id="UP000194837">
    <property type="component" value="Unassembled WGS sequence"/>
</dbReference>
<dbReference type="SUPFAM" id="SSF46785">
    <property type="entry name" value="Winged helix' DNA-binding domain"/>
    <property type="match status" value="1"/>
</dbReference>
<evidence type="ECO:0000313" key="2">
    <source>
        <dbReference type="EMBL" id="OUE21359.1"/>
    </source>
</evidence>
<gene>
    <name evidence="2" type="primary">ohrR_1</name>
    <name evidence="2" type="ORF">BFL34_00711</name>
</gene>
<accession>A0A251YB80</accession>
<organism evidence="2 3">
    <name type="scientific">Clavibacter michiganensis</name>
    <dbReference type="NCBI Taxonomy" id="28447"/>
    <lineage>
        <taxon>Bacteria</taxon>
        <taxon>Bacillati</taxon>
        <taxon>Actinomycetota</taxon>
        <taxon>Actinomycetes</taxon>
        <taxon>Micrococcales</taxon>
        <taxon>Microbacteriaceae</taxon>
        <taxon>Clavibacter</taxon>
    </lineage>
</organism>
<dbReference type="PROSITE" id="PS50995">
    <property type="entry name" value="HTH_MARR_2"/>
    <property type="match status" value="1"/>
</dbReference>
<dbReference type="Pfam" id="PF13463">
    <property type="entry name" value="HTH_27"/>
    <property type="match status" value="1"/>
</dbReference>
<dbReference type="InterPro" id="IPR039422">
    <property type="entry name" value="MarR/SlyA-like"/>
</dbReference>
<dbReference type="GO" id="GO:0003700">
    <property type="term" value="F:DNA-binding transcription factor activity"/>
    <property type="evidence" value="ECO:0007669"/>
    <property type="project" value="InterPro"/>
</dbReference>
<dbReference type="RefSeq" id="WP_086520582.1">
    <property type="nucleotide sequence ID" value="NZ_MDJW01000007.1"/>
</dbReference>
<dbReference type="GO" id="GO:0006950">
    <property type="term" value="P:response to stress"/>
    <property type="evidence" value="ECO:0007669"/>
    <property type="project" value="TreeGrafter"/>
</dbReference>
<comment type="caution">
    <text evidence="2">The sequence shown here is derived from an EMBL/GenBank/DDBJ whole genome shotgun (WGS) entry which is preliminary data.</text>
</comment>
<dbReference type="PANTHER" id="PTHR33164:SF43">
    <property type="entry name" value="HTH-TYPE TRANSCRIPTIONAL REPRESSOR YETL"/>
    <property type="match status" value="1"/>
</dbReference>
<sequence>MSPAEELRYLILGAQREGARAYAAALAPTGLTPAQAEAVVVLAEAPGISLAGLGARLVCEAGSPSRLVDALVRQGLVHRDPDPRSRRSVVLRLTAEGQHRVADVRVAEAAVHDAIGGALDARQLEAGIGALRLLLDRRPTLDALTLRRADRASPTT</sequence>
<dbReference type="EMBL" id="MDJW01000007">
    <property type="protein sequence ID" value="OUE21359.1"/>
    <property type="molecule type" value="Genomic_DNA"/>
</dbReference>
<name>A0A251YB80_9MICO</name>
<evidence type="ECO:0000313" key="3">
    <source>
        <dbReference type="Proteomes" id="UP000194837"/>
    </source>
</evidence>
<proteinExistence type="predicted"/>
<dbReference type="SMART" id="SM00347">
    <property type="entry name" value="HTH_MARR"/>
    <property type="match status" value="1"/>
</dbReference>
<feature type="domain" description="HTH marR-type" evidence="1">
    <location>
        <begin position="4"/>
        <end position="136"/>
    </location>
</feature>
<protein>
    <submittedName>
        <fullName evidence="2">Organic hydroperoxide resistance transcriptional regulator</fullName>
    </submittedName>
</protein>
<dbReference type="InterPro" id="IPR036390">
    <property type="entry name" value="WH_DNA-bd_sf"/>
</dbReference>
<dbReference type="InterPro" id="IPR000835">
    <property type="entry name" value="HTH_MarR-typ"/>
</dbReference>
<dbReference type="Gene3D" id="1.10.10.10">
    <property type="entry name" value="Winged helix-like DNA-binding domain superfamily/Winged helix DNA-binding domain"/>
    <property type="match status" value="1"/>
</dbReference>
<evidence type="ECO:0000259" key="1">
    <source>
        <dbReference type="PROSITE" id="PS50995"/>
    </source>
</evidence>